<organism evidence="2 3">
    <name type="scientific">Cladophialophora carrionii</name>
    <dbReference type="NCBI Taxonomy" id="86049"/>
    <lineage>
        <taxon>Eukaryota</taxon>
        <taxon>Fungi</taxon>
        <taxon>Dikarya</taxon>
        <taxon>Ascomycota</taxon>
        <taxon>Pezizomycotina</taxon>
        <taxon>Eurotiomycetes</taxon>
        <taxon>Chaetothyriomycetidae</taxon>
        <taxon>Chaetothyriales</taxon>
        <taxon>Herpotrichiellaceae</taxon>
        <taxon>Cladophialophora</taxon>
    </lineage>
</organism>
<feature type="region of interest" description="Disordered" evidence="1">
    <location>
        <begin position="1"/>
        <end position="42"/>
    </location>
</feature>
<proteinExistence type="predicted"/>
<evidence type="ECO:0000313" key="3">
    <source>
        <dbReference type="Proteomes" id="UP000094526"/>
    </source>
</evidence>
<keyword evidence="3" id="KW-1185">Reference proteome</keyword>
<name>A0A1C1CV38_9EURO</name>
<dbReference type="OrthoDB" id="2563155at2759"/>
<protein>
    <submittedName>
        <fullName evidence="2">Uncharacterized protein</fullName>
    </submittedName>
</protein>
<dbReference type="Proteomes" id="UP000094526">
    <property type="component" value="Unassembled WGS sequence"/>
</dbReference>
<gene>
    <name evidence="2" type="ORF">CLCR_10690</name>
</gene>
<reference evidence="3" key="1">
    <citation type="submission" date="2015-07" db="EMBL/GenBank/DDBJ databases">
        <authorList>
            <person name="Teixeira M.M."/>
            <person name="Souza R.C."/>
            <person name="Almeida L.G."/>
            <person name="Vicente V.A."/>
            <person name="de Hoog S."/>
            <person name="Bocca A.L."/>
            <person name="de Almeida S.R."/>
            <person name="Vasconcelos A.T."/>
            <person name="Felipe M.S."/>
        </authorList>
    </citation>
    <scope>NUCLEOTIDE SEQUENCE [LARGE SCALE GENOMIC DNA]</scope>
    <source>
        <strain evidence="3">KSF</strain>
    </source>
</reference>
<feature type="compositionally biased region" description="Polar residues" evidence="1">
    <location>
        <begin position="22"/>
        <end position="39"/>
    </location>
</feature>
<evidence type="ECO:0000313" key="2">
    <source>
        <dbReference type="EMBL" id="OCT52364.1"/>
    </source>
</evidence>
<comment type="caution">
    <text evidence="2">The sequence shown here is derived from an EMBL/GenBank/DDBJ whole genome shotgun (WGS) entry which is preliminary data.</text>
</comment>
<accession>A0A1C1CV38</accession>
<dbReference type="VEuPathDB" id="FungiDB:G647_03768"/>
<dbReference type="VEuPathDB" id="FungiDB:CLCR_10690"/>
<dbReference type="EMBL" id="LGRB01000008">
    <property type="protein sequence ID" value="OCT52364.1"/>
    <property type="molecule type" value="Genomic_DNA"/>
</dbReference>
<dbReference type="AlphaFoldDB" id="A0A1C1CV38"/>
<evidence type="ECO:0000256" key="1">
    <source>
        <dbReference type="SAM" id="MobiDB-lite"/>
    </source>
</evidence>
<sequence length="268" mass="29178">MANRYVPPALRAKGQGREDVSTSRADNGNRSTTTMSTSPGLRGGISAYGSGNVSSPLLRGGDHSTRPLPRNSDWIPDEELYSLREIQHYFWPEEHPEDGVGKRQSKTLHDSAATPGALAYVLLFKDANPRWETDGIVYTKSSLELLPAQPANGADDAAASASGLDIKVGESNDPLPAQLSNTFPGEAHAPEAIKENHILTATDASDVVPGADATKRHPIAVFSQVRRPPYDPDSTNIRTFRFTGYFKIAKLQLLQPHSPELLRMLEQK</sequence>